<protein>
    <recommendedName>
        <fullName evidence="4 5">Pyrroline-5-carboxylate reductase</fullName>
        <shortName evidence="4">P5C reductase</shortName>
        <shortName evidence="4">P5CR</shortName>
        <ecNumber evidence="4 5">1.5.1.2</ecNumber>
    </recommendedName>
    <alternativeName>
        <fullName evidence="4">PCA reductase</fullName>
    </alternativeName>
</protein>
<sequence>MTSPDLNPDRAPVLAFIGGGNMARSLIAGLRAQGHRAQALRVADPSAAATAALAKDFGVTIARDNAEAVTGADLVLLAVKPQVMADVCTGLAPYLPTGIPVVSIAAGIRSGQIDAWLGGQRAVIRAMPNTPALLQAGATGLFGNRLCTDRQRALAQHLMDAVGVTVWIDDEDLMDAVTAVSGSGPAYVFRLIEAMQAAAVAQGLPADSARTLVLHTVFGAARMALETGEDATTLRQRVTSPGGTTAAAMAAFDDSGFNAGVEQAIDAATRRGAELSRPADSNP</sequence>
<evidence type="ECO:0000313" key="9">
    <source>
        <dbReference type="EMBL" id="TCS98460.1"/>
    </source>
</evidence>
<dbReference type="PIRSF" id="PIRSF000193">
    <property type="entry name" value="Pyrrol-5-carb_rd"/>
    <property type="match status" value="1"/>
</dbReference>
<evidence type="ECO:0000256" key="3">
    <source>
        <dbReference type="ARBA" id="ARBA00023002"/>
    </source>
</evidence>
<reference evidence="9 10" key="1">
    <citation type="submission" date="2019-03" db="EMBL/GenBank/DDBJ databases">
        <title>Genomic Encyclopedia of Type Strains, Phase IV (KMG-IV): sequencing the most valuable type-strain genomes for metagenomic binning, comparative biology and taxonomic classification.</title>
        <authorList>
            <person name="Goeker M."/>
        </authorList>
    </citation>
    <scope>NUCLEOTIDE SEQUENCE [LARGE SCALE GENOMIC DNA]</scope>
    <source>
        <strain evidence="9 10">DSM 21944</strain>
    </source>
</reference>
<evidence type="ECO:0000259" key="8">
    <source>
        <dbReference type="Pfam" id="PF14748"/>
    </source>
</evidence>
<feature type="binding site" evidence="6">
    <location>
        <begin position="17"/>
        <end position="22"/>
    </location>
    <ligand>
        <name>NADP(+)</name>
        <dbReference type="ChEBI" id="CHEBI:58349"/>
    </ligand>
</feature>
<dbReference type="InterPro" id="IPR028939">
    <property type="entry name" value="P5C_Rdtase_cat_N"/>
</dbReference>
<comment type="function">
    <text evidence="4">Catalyzes the reduction of 1-pyrroline-5-carboxylate (PCA) to L-proline.</text>
</comment>
<evidence type="ECO:0000256" key="6">
    <source>
        <dbReference type="PIRSR" id="PIRSR000193-1"/>
    </source>
</evidence>
<dbReference type="Proteomes" id="UP000294599">
    <property type="component" value="Unassembled WGS sequence"/>
</dbReference>
<dbReference type="AlphaFoldDB" id="A0A4R3LG02"/>
<dbReference type="InterPro" id="IPR029036">
    <property type="entry name" value="P5CR_dimer"/>
</dbReference>
<dbReference type="GO" id="GO:0004735">
    <property type="term" value="F:pyrroline-5-carboxylate reductase activity"/>
    <property type="evidence" value="ECO:0007669"/>
    <property type="project" value="UniProtKB-UniRule"/>
</dbReference>
<dbReference type="GO" id="GO:0055129">
    <property type="term" value="P:L-proline biosynthetic process"/>
    <property type="evidence" value="ECO:0007669"/>
    <property type="project" value="UniProtKB-UniRule"/>
</dbReference>
<dbReference type="GO" id="GO:0005737">
    <property type="term" value="C:cytoplasm"/>
    <property type="evidence" value="ECO:0007669"/>
    <property type="project" value="UniProtKB-SubCell"/>
</dbReference>
<dbReference type="UniPathway" id="UPA00098">
    <property type="reaction ID" value="UER00361"/>
</dbReference>
<dbReference type="FunFam" id="1.10.3730.10:FF:000001">
    <property type="entry name" value="Pyrroline-5-carboxylate reductase"/>
    <property type="match status" value="1"/>
</dbReference>
<dbReference type="NCBIfam" id="TIGR00112">
    <property type="entry name" value="proC"/>
    <property type="match status" value="1"/>
</dbReference>
<dbReference type="InterPro" id="IPR008927">
    <property type="entry name" value="6-PGluconate_DH-like_C_sf"/>
</dbReference>
<comment type="catalytic activity">
    <reaction evidence="4">
        <text>L-proline + NAD(+) = (S)-1-pyrroline-5-carboxylate + NADH + 2 H(+)</text>
        <dbReference type="Rhea" id="RHEA:14105"/>
        <dbReference type="ChEBI" id="CHEBI:15378"/>
        <dbReference type="ChEBI" id="CHEBI:17388"/>
        <dbReference type="ChEBI" id="CHEBI:57540"/>
        <dbReference type="ChEBI" id="CHEBI:57945"/>
        <dbReference type="ChEBI" id="CHEBI:60039"/>
        <dbReference type="EC" id="1.5.1.2"/>
    </reaction>
</comment>
<accession>A0A4R3LG02</accession>
<keyword evidence="4" id="KW-0641">Proline biosynthesis</keyword>
<dbReference type="HAMAP" id="MF_01925">
    <property type="entry name" value="P5C_reductase"/>
    <property type="match status" value="1"/>
</dbReference>
<dbReference type="PANTHER" id="PTHR11645">
    <property type="entry name" value="PYRROLINE-5-CARBOXYLATE REDUCTASE"/>
    <property type="match status" value="1"/>
</dbReference>
<dbReference type="Pfam" id="PF14748">
    <property type="entry name" value="P5CR_dimer"/>
    <property type="match status" value="1"/>
</dbReference>
<comment type="subcellular location">
    <subcellularLocation>
        <location evidence="4">Cytoplasm</location>
    </subcellularLocation>
</comment>
<evidence type="ECO:0000256" key="4">
    <source>
        <dbReference type="HAMAP-Rule" id="MF_01925"/>
    </source>
</evidence>
<comment type="similarity">
    <text evidence="1 4">Belongs to the pyrroline-5-carboxylate reductase family.</text>
</comment>
<dbReference type="InterPro" id="IPR036291">
    <property type="entry name" value="NAD(P)-bd_dom_sf"/>
</dbReference>
<keyword evidence="3 4" id="KW-0560">Oxidoreductase</keyword>
<evidence type="ECO:0000313" key="10">
    <source>
        <dbReference type="Proteomes" id="UP000294599"/>
    </source>
</evidence>
<name>A0A4R3LG02_9GAMM</name>
<dbReference type="RefSeq" id="WP_123520584.1">
    <property type="nucleotide sequence ID" value="NZ_JBHLWF010000087.1"/>
</dbReference>
<proteinExistence type="inferred from homology"/>
<dbReference type="EMBL" id="SMAF01000008">
    <property type="protein sequence ID" value="TCS98460.1"/>
    <property type="molecule type" value="Genomic_DNA"/>
</dbReference>
<gene>
    <name evidence="4" type="primary">proC</name>
    <name evidence="9" type="ORF">EDC25_10840</name>
</gene>
<evidence type="ECO:0000256" key="2">
    <source>
        <dbReference type="ARBA" id="ARBA00022857"/>
    </source>
</evidence>
<comment type="pathway">
    <text evidence="4">Amino-acid biosynthesis; L-proline biosynthesis; L-proline from L-glutamate 5-semialdehyde: step 1/1.</text>
</comment>
<keyword evidence="4" id="KW-0963">Cytoplasm</keyword>
<comment type="catalytic activity">
    <reaction evidence="4">
        <text>L-proline + NADP(+) = (S)-1-pyrroline-5-carboxylate + NADPH + 2 H(+)</text>
        <dbReference type="Rhea" id="RHEA:14109"/>
        <dbReference type="ChEBI" id="CHEBI:15378"/>
        <dbReference type="ChEBI" id="CHEBI:17388"/>
        <dbReference type="ChEBI" id="CHEBI:57783"/>
        <dbReference type="ChEBI" id="CHEBI:58349"/>
        <dbReference type="ChEBI" id="CHEBI:60039"/>
        <dbReference type="EC" id="1.5.1.2"/>
    </reaction>
</comment>
<feature type="binding site" evidence="6">
    <location>
        <position position="65"/>
    </location>
    <ligand>
        <name>NADPH</name>
        <dbReference type="ChEBI" id="CHEBI:57783"/>
    </ligand>
</feature>
<dbReference type="InterPro" id="IPR000304">
    <property type="entry name" value="Pyrroline-COOH_reductase"/>
</dbReference>
<feature type="binding site" evidence="6">
    <location>
        <begin position="78"/>
        <end position="81"/>
    </location>
    <ligand>
        <name>NADP(+)</name>
        <dbReference type="ChEBI" id="CHEBI:58349"/>
    </ligand>
</feature>
<keyword evidence="10" id="KW-1185">Reference proteome</keyword>
<dbReference type="Gene3D" id="3.40.50.720">
    <property type="entry name" value="NAD(P)-binding Rossmann-like Domain"/>
    <property type="match status" value="1"/>
</dbReference>
<evidence type="ECO:0000256" key="5">
    <source>
        <dbReference type="NCBIfam" id="TIGR00112"/>
    </source>
</evidence>
<dbReference type="SUPFAM" id="SSF48179">
    <property type="entry name" value="6-phosphogluconate dehydrogenase C-terminal domain-like"/>
    <property type="match status" value="1"/>
</dbReference>
<feature type="domain" description="Pyrroline-5-carboxylate reductase dimerisation" evidence="8">
    <location>
        <begin position="171"/>
        <end position="275"/>
    </location>
</feature>
<dbReference type="Pfam" id="PF03807">
    <property type="entry name" value="F420_oxidored"/>
    <property type="match status" value="1"/>
</dbReference>
<dbReference type="PANTHER" id="PTHR11645:SF0">
    <property type="entry name" value="PYRROLINE-5-CARBOXYLATE REDUCTASE 3"/>
    <property type="match status" value="1"/>
</dbReference>
<dbReference type="OrthoDB" id="9805754at2"/>
<feature type="domain" description="Pyrroline-5-carboxylate reductase catalytic N-terminal" evidence="7">
    <location>
        <begin position="14"/>
        <end position="107"/>
    </location>
</feature>
<dbReference type="SUPFAM" id="SSF51735">
    <property type="entry name" value="NAD(P)-binding Rossmann-fold domains"/>
    <property type="match status" value="1"/>
</dbReference>
<comment type="caution">
    <text evidence="9">The sequence shown here is derived from an EMBL/GenBank/DDBJ whole genome shotgun (WGS) entry which is preliminary data.</text>
</comment>
<dbReference type="EC" id="1.5.1.2" evidence="4 5"/>
<dbReference type="Gene3D" id="1.10.3730.10">
    <property type="entry name" value="ProC C-terminal domain-like"/>
    <property type="match status" value="1"/>
</dbReference>
<keyword evidence="4" id="KW-0028">Amino-acid biosynthesis</keyword>
<evidence type="ECO:0000259" key="7">
    <source>
        <dbReference type="Pfam" id="PF03807"/>
    </source>
</evidence>
<keyword evidence="2 4" id="KW-0521">NADP</keyword>
<evidence type="ECO:0000256" key="1">
    <source>
        <dbReference type="ARBA" id="ARBA00005525"/>
    </source>
</evidence>
<organism evidence="9 10">
    <name type="scientific">Pseudofulvimonas gallinarii</name>
    <dbReference type="NCBI Taxonomy" id="634155"/>
    <lineage>
        <taxon>Bacteria</taxon>
        <taxon>Pseudomonadati</taxon>
        <taxon>Pseudomonadota</taxon>
        <taxon>Gammaproteobacteria</taxon>
        <taxon>Lysobacterales</taxon>
        <taxon>Rhodanobacteraceae</taxon>
        <taxon>Pseudofulvimonas</taxon>
    </lineage>
</organism>